<feature type="region of interest" description="Disordered" evidence="1">
    <location>
        <begin position="62"/>
        <end position="86"/>
    </location>
</feature>
<keyword evidence="2" id="KW-1133">Transmembrane helix</keyword>
<name>A0A9Q4L006_9EURY</name>
<evidence type="ECO:0000256" key="2">
    <source>
        <dbReference type="SAM" id="Phobius"/>
    </source>
</evidence>
<dbReference type="EMBL" id="JAMQOT010000001">
    <property type="protein sequence ID" value="MDF9744984.1"/>
    <property type="molecule type" value="Genomic_DNA"/>
</dbReference>
<evidence type="ECO:0000313" key="3">
    <source>
        <dbReference type="EMBL" id="MDF9744984.1"/>
    </source>
</evidence>
<gene>
    <name evidence="3" type="ORF">NDI89_05215</name>
</gene>
<organism evidence="3 4">
    <name type="scientific">Natrinema salsiterrestre</name>
    <dbReference type="NCBI Taxonomy" id="2950540"/>
    <lineage>
        <taxon>Archaea</taxon>
        <taxon>Methanobacteriati</taxon>
        <taxon>Methanobacteriota</taxon>
        <taxon>Stenosarchaea group</taxon>
        <taxon>Halobacteria</taxon>
        <taxon>Halobacteriales</taxon>
        <taxon>Natrialbaceae</taxon>
        <taxon>Natrinema</taxon>
    </lineage>
</organism>
<dbReference type="AlphaFoldDB" id="A0A9Q4L006"/>
<reference evidence="3" key="1">
    <citation type="submission" date="2022-06" db="EMBL/GenBank/DDBJ databases">
        <title>Natrinema sp. a new haloarchaeum isolate from saline soil.</title>
        <authorList>
            <person name="Strakova D."/>
            <person name="Galisteo C."/>
            <person name="Sanchez-Porro C."/>
            <person name="Ventosa A."/>
        </authorList>
    </citation>
    <scope>NUCLEOTIDE SEQUENCE</scope>
    <source>
        <strain evidence="3">S1CR25-10</strain>
    </source>
</reference>
<feature type="compositionally biased region" description="Basic and acidic residues" evidence="1">
    <location>
        <begin position="252"/>
        <end position="281"/>
    </location>
</feature>
<keyword evidence="2" id="KW-0472">Membrane</keyword>
<sequence length="287" mass="30346">MRARYQLLVALFGLALVAIGAILGVAGSPGTDGAGAAGVLIALVALALGLWKVRGSLDTTADAPAVPWAPDEPFANPAPERTDRDPALSSDAFAGVIRTAGEEARSSGTIDDGIAVVRPPLREALLDALEQSGRSRSAAEAALADGSWTDDRVAASVLAAEIEPPIRPFRERLRAWLYPERVVRQRARRATSAVAEAANDALPTVPGQTAPRNVPVLRPRLEDLRRGSDGRLQRAVEPRATARGPQPVRPRTGGDAERQDGNRGENDGERETRDDGTRDADEAVTGR</sequence>
<comment type="caution">
    <text evidence="3">The sequence shown here is derived from an EMBL/GenBank/DDBJ whole genome shotgun (WGS) entry which is preliminary data.</text>
</comment>
<dbReference type="RefSeq" id="WP_277520447.1">
    <property type="nucleotide sequence ID" value="NZ_JAMQOT010000001.1"/>
</dbReference>
<feature type="region of interest" description="Disordered" evidence="1">
    <location>
        <begin position="195"/>
        <end position="287"/>
    </location>
</feature>
<feature type="compositionally biased region" description="Basic and acidic residues" evidence="1">
    <location>
        <begin position="219"/>
        <end position="237"/>
    </location>
</feature>
<proteinExistence type="predicted"/>
<accession>A0A9Q4L006</accession>
<keyword evidence="4" id="KW-1185">Reference proteome</keyword>
<feature type="transmembrane region" description="Helical" evidence="2">
    <location>
        <begin position="34"/>
        <end position="51"/>
    </location>
</feature>
<protein>
    <submittedName>
        <fullName evidence="3">Uncharacterized protein</fullName>
    </submittedName>
</protein>
<dbReference type="Pfam" id="PF23933">
    <property type="entry name" value="DUF7269"/>
    <property type="match status" value="1"/>
</dbReference>
<keyword evidence="2" id="KW-0812">Transmembrane</keyword>
<dbReference type="Proteomes" id="UP001154061">
    <property type="component" value="Unassembled WGS sequence"/>
</dbReference>
<evidence type="ECO:0000313" key="4">
    <source>
        <dbReference type="Proteomes" id="UP001154061"/>
    </source>
</evidence>
<evidence type="ECO:0000256" key="1">
    <source>
        <dbReference type="SAM" id="MobiDB-lite"/>
    </source>
</evidence>
<dbReference type="InterPro" id="IPR055693">
    <property type="entry name" value="DUF7269"/>
</dbReference>